<dbReference type="EMBL" id="PVWJ01000102">
    <property type="protein sequence ID" value="PSB01534.1"/>
    <property type="molecule type" value="Genomic_DNA"/>
</dbReference>
<dbReference type="Proteomes" id="UP000238762">
    <property type="component" value="Unassembled WGS sequence"/>
</dbReference>
<organism evidence="1 2">
    <name type="scientific">Merismopedia glauca CCAP 1448/3</name>
    <dbReference type="NCBI Taxonomy" id="1296344"/>
    <lineage>
        <taxon>Bacteria</taxon>
        <taxon>Bacillati</taxon>
        <taxon>Cyanobacteriota</taxon>
        <taxon>Cyanophyceae</taxon>
        <taxon>Synechococcales</taxon>
        <taxon>Merismopediaceae</taxon>
        <taxon>Merismopedia</taxon>
    </lineage>
</organism>
<evidence type="ECO:0000313" key="1">
    <source>
        <dbReference type="EMBL" id="PSB01534.1"/>
    </source>
</evidence>
<name>A0A2T1C002_9CYAN</name>
<reference evidence="1 2" key="1">
    <citation type="submission" date="2018-02" db="EMBL/GenBank/DDBJ databases">
        <authorList>
            <person name="Cohen D.B."/>
            <person name="Kent A.D."/>
        </authorList>
    </citation>
    <scope>NUCLEOTIDE SEQUENCE [LARGE SCALE GENOMIC DNA]</scope>
    <source>
        <strain evidence="1 2">CCAP 1448/3</strain>
    </source>
</reference>
<comment type="caution">
    <text evidence="1">The sequence shown here is derived from an EMBL/GenBank/DDBJ whole genome shotgun (WGS) entry which is preliminary data.</text>
</comment>
<dbReference type="AlphaFoldDB" id="A0A2T1C002"/>
<evidence type="ECO:0000313" key="2">
    <source>
        <dbReference type="Proteomes" id="UP000238762"/>
    </source>
</evidence>
<sequence>MVVRYEWSLKSQMYTIGTHYSLPTAEQKSMSKLEQRLRSFQNGAVVVEAASYSILQQLGKLERPFLTVLEESLLGFLEEEYGIVL</sequence>
<dbReference type="RefSeq" id="WP_146131617.1">
    <property type="nucleotide sequence ID" value="NZ_PVWJ01000102.1"/>
</dbReference>
<protein>
    <submittedName>
        <fullName evidence="1">Uncharacterized protein</fullName>
    </submittedName>
</protein>
<keyword evidence="2" id="KW-1185">Reference proteome</keyword>
<proteinExistence type="predicted"/>
<gene>
    <name evidence="1" type="ORF">C7B64_17900</name>
</gene>
<accession>A0A2T1C002</accession>
<reference evidence="1 2" key="2">
    <citation type="submission" date="2018-03" db="EMBL/GenBank/DDBJ databases">
        <title>The ancient ancestry and fast evolution of plastids.</title>
        <authorList>
            <person name="Moore K.R."/>
            <person name="Magnabosco C."/>
            <person name="Momper L."/>
            <person name="Gold D.A."/>
            <person name="Bosak T."/>
            <person name="Fournier G.P."/>
        </authorList>
    </citation>
    <scope>NUCLEOTIDE SEQUENCE [LARGE SCALE GENOMIC DNA]</scope>
    <source>
        <strain evidence="1 2">CCAP 1448/3</strain>
    </source>
</reference>